<dbReference type="EMBL" id="CAJNIZ010008404">
    <property type="protein sequence ID" value="CAE7266971.1"/>
    <property type="molecule type" value="Genomic_DNA"/>
</dbReference>
<dbReference type="InterPro" id="IPR029063">
    <property type="entry name" value="SAM-dependent_MTases_sf"/>
</dbReference>
<sequence length="160" mass="17606">MRPDFDELDFSWLVVQQVTPHIRARCSGTSAVVVSSTTIDYRSLARHLVSGEDHVIEIGSSLGHCTEILHARAADVLGLDVSVAQLVESRSRLPGVAFEFLDIFQEQDRLASFPQALRCNQVFLDIGGDRAKGCLDFPFSTYRRSCTASVSCDAASKKQD</sequence>
<proteinExistence type="predicted"/>
<protein>
    <submittedName>
        <fullName evidence="1">Tam protein</fullName>
    </submittedName>
</protein>
<evidence type="ECO:0000313" key="1">
    <source>
        <dbReference type="EMBL" id="CAE7266971.1"/>
    </source>
</evidence>
<gene>
    <name evidence="1" type="primary">tam</name>
    <name evidence="1" type="ORF">SPIL2461_LOCUS5781</name>
</gene>
<dbReference type="Gene3D" id="3.40.50.150">
    <property type="entry name" value="Vaccinia Virus protein VP39"/>
    <property type="match status" value="1"/>
</dbReference>
<organism evidence="1 2">
    <name type="scientific">Symbiodinium pilosum</name>
    <name type="common">Dinoflagellate</name>
    <dbReference type="NCBI Taxonomy" id="2952"/>
    <lineage>
        <taxon>Eukaryota</taxon>
        <taxon>Sar</taxon>
        <taxon>Alveolata</taxon>
        <taxon>Dinophyceae</taxon>
        <taxon>Suessiales</taxon>
        <taxon>Symbiodiniaceae</taxon>
        <taxon>Symbiodinium</taxon>
    </lineage>
</organism>
<dbReference type="OrthoDB" id="411921at2759"/>
<dbReference type="SUPFAM" id="SSF53335">
    <property type="entry name" value="S-adenosyl-L-methionine-dependent methyltransferases"/>
    <property type="match status" value="1"/>
</dbReference>
<dbReference type="Proteomes" id="UP000649617">
    <property type="component" value="Unassembled WGS sequence"/>
</dbReference>
<keyword evidence="2" id="KW-1185">Reference proteome</keyword>
<accession>A0A812MFD6</accession>
<comment type="caution">
    <text evidence="1">The sequence shown here is derived from an EMBL/GenBank/DDBJ whole genome shotgun (WGS) entry which is preliminary data.</text>
</comment>
<evidence type="ECO:0000313" key="2">
    <source>
        <dbReference type="Proteomes" id="UP000649617"/>
    </source>
</evidence>
<name>A0A812MFD6_SYMPI</name>
<dbReference type="AlphaFoldDB" id="A0A812MFD6"/>
<reference evidence="1" key="1">
    <citation type="submission" date="2021-02" db="EMBL/GenBank/DDBJ databases">
        <authorList>
            <person name="Dougan E. K."/>
            <person name="Rhodes N."/>
            <person name="Thang M."/>
            <person name="Chan C."/>
        </authorList>
    </citation>
    <scope>NUCLEOTIDE SEQUENCE</scope>
</reference>